<dbReference type="EMBL" id="AP014707">
    <property type="protein sequence ID" value="BAQ50357.1"/>
    <property type="molecule type" value="Genomic_DNA"/>
</dbReference>
<geneLocation type="plasmid" evidence="3">
    <name>pMaq22A_3p DNA</name>
</geneLocation>
<gene>
    <name evidence="2" type="ORF">Maq22A_3p50550</name>
</gene>
<evidence type="ECO:0000313" key="3">
    <source>
        <dbReference type="Proteomes" id="UP000061432"/>
    </source>
</evidence>
<dbReference type="PATRIC" id="fig|270351.10.peg.7543"/>
<dbReference type="RefSeq" id="WP_060851400.1">
    <property type="nucleotide sequence ID" value="NZ_AP014707.1"/>
</dbReference>
<proteinExistence type="predicted"/>
<keyword evidence="2" id="KW-0614">Plasmid</keyword>
<protein>
    <submittedName>
        <fullName evidence="2">Uncharacterized protein</fullName>
    </submittedName>
</protein>
<evidence type="ECO:0000256" key="1">
    <source>
        <dbReference type="SAM" id="MobiDB-lite"/>
    </source>
</evidence>
<reference evidence="2 3" key="1">
    <citation type="journal article" date="2015" name="Genome Announc.">
        <title>Complete Genome Sequence of Methylobacterium aquaticum Strain 22A, Isolated from Racomitrium japonicum Moss.</title>
        <authorList>
            <person name="Tani A."/>
            <person name="Ogura Y."/>
            <person name="Hayashi T."/>
            <person name="Kimbara K."/>
        </authorList>
    </citation>
    <scope>NUCLEOTIDE SEQUENCE [LARGE SCALE GENOMIC DNA]</scope>
    <source>
        <strain evidence="2 3">MA-22A</strain>
        <plasmid evidence="3">Plasmid pMaq22A_3p DNA</plasmid>
    </source>
</reference>
<name>A0A0C6FTE2_9HYPH</name>
<dbReference type="Proteomes" id="UP000061432">
    <property type="component" value="Plasmid pMaq22A_3p"/>
</dbReference>
<sequence>MSTNEKPTSDVQVECLHCRLQAAYEAWVDEYTQKVGEPPALNTMGRHVGGFLGEMTSIALEACDGDHDAMTAFSKALVDGQLAQKRAEEEAAAEPTEANPNTRH</sequence>
<dbReference type="KEGG" id="maqu:Maq22A_3p50550"/>
<reference evidence="3" key="2">
    <citation type="submission" date="2015-01" db="EMBL/GenBank/DDBJ databases">
        <title>Complete genome sequence of Methylobacterium aquaticum strain 22A.</title>
        <authorList>
            <person name="Tani A."/>
            <person name="Ogura Y."/>
            <person name="Hayashi T."/>
        </authorList>
    </citation>
    <scope>NUCLEOTIDE SEQUENCE [LARGE SCALE GENOMIC DNA]</scope>
    <source>
        <strain evidence="3">MA-22A</strain>
        <plasmid evidence="3">Plasmid pMaq22A_3p DNA</plasmid>
    </source>
</reference>
<accession>A0A0C6FTE2</accession>
<feature type="region of interest" description="Disordered" evidence="1">
    <location>
        <begin position="82"/>
        <end position="104"/>
    </location>
</feature>
<evidence type="ECO:0000313" key="2">
    <source>
        <dbReference type="EMBL" id="BAQ50357.1"/>
    </source>
</evidence>
<feature type="compositionally biased region" description="Low complexity" evidence="1">
    <location>
        <begin position="93"/>
        <end position="104"/>
    </location>
</feature>
<organism evidence="2 3">
    <name type="scientific">Methylobacterium aquaticum</name>
    <dbReference type="NCBI Taxonomy" id="270351"/>
    <lineage>
        <taxon>Bacteria</taxon>
        <taxon>Pseudomonadati</taxon>
        <taxon>Pseudomonadota</taxon>
        <taxon>Alphaproteobacteria</taxon>
        <taxon>Hyphomicrobiales</taxon>
        <taxon>Methylobacteriaceae</taxon>
        <taxon>Methylobacterium</taxon>
    </lineage>
</organism>
<dbReference type="AlphaFoldDB" id="A0A0C6FTE2"/>